<proteinExistence type="predicted"/>
<accession>A0ABW4GW67</accession>
<evidence type="ECO:0000313" key="2">
    <source>
        <dbReference type="Proteomes" id="UP001597097"/>
    </source>
</evidence>
<comment type="caution">
    <text evidence="1">The sequence shown here is derived from an EMBL/GenBank/DDBJ whole genome shotgun (WGS) entry which is preliminary data.</text>
</comment>
<evidence type="ECO:0000313" key="1">
    <source>
        <dbReference type="EMBL" id="MFD1547101.1"/>
    </source>
</evidence>
<dbReference type="Proteomes" id="UP001597097">
    <property type="component" value="Unassembled WGS sequence"/>
</dbReference>
<name>A0ABW4GW67_9ACTN</name>
<sequence length="336" mass="37138">MREEHPVVLIAPDHIPEELGGSYADACRALELEPEPGGYAVYLIDELNTRAILVSADTAPLRETKPDLRPGDHAWFAANRVAIMSVLTSPGVVGLRLGWPVELGGDPRCQFCRDPEPAWVYEGADVRVRLGKPLLDIGPPDVLGTDVVGVMDWTTCQACHELIQASEPASYQQLLQRYGDELPPMPLQAAWREFWINHRRRARPCLRPPWTAARRRRMAHDIRTHWTDWRARFPLDQVTFTGEPLPELAGMDAALDAARTYLDDPPPFGRVRAYPATDAAPELVRADGNDWSLIGALGDDPAAFALLDSAPETLHPARGPQTTILLRGLALLAHSS</sequence>
<gene>
    <name evidence="1" type="ORF">ACFSJ0_59390</name>
</gene>
<dbReference type="RefSeq" id="WP_219532472.1">
    <property type="nucleotide sequence ID" value="NZ_JAHKRM010000014.1"/>
</dbReference>
<protein>
    <submittedName>
        <fullName evidence="1">Uncharacterized protein</fullName>
    </submittedName>
</protein>
<keyword evidence="2" id="KW-1185">Reference proteome</keyword>
<reference evidence="2" key="1">
    <citation type="journal article" date="2019" name="Int. J. Syst. Evol. Microbiol.">
        <title>The Global Catalogue of Microorganisms (GCM) 10K type strain sequencing project: providing services to taxonomists for standard genome sequencing and annotation.</title>
        <authorList>
            <consortium name="The Broad Institute Genomics Platform"/>
            <consortium name="The Broad Institute Genome Sequencing Center for Infectious Disease"/>
            <person name="Wu L."/>
            <person name="Ma J."/>
        </authorList>
    </citation>
    <scope>NUCLEOTIDE SEQUENCE [LARGE SCALE GENOMIC DNA]</scope>
    <source>
        <strain evidence="2">CGMCC 1.15399</strain>
    </source>
</reference>
<dbReference type="EMBL" id="JBHUCM010000072">
    <property type="protein sequence ID" value="MFD1547101.1"/>
    <property type="molecule type" value="Genomic_DNA"/>
</dbReference>
<organism evidence="1 2">
    <name type="scientific">Nonomuraea guangzhouensis</name>
    <dbReference type="NCBI Taxonomy" id="1291555"/>
    <lineage>
        <taxon>Bacteria</taxon>
        <taxon>Bacillati</taxon>
        <taxon>Actinomycetota</taxon>
        <taxon>Actinomycetes</taxon>
        <taxon>Streptosporangiales</taxon>
        <taxon>Streptosporangiaceae</taxon>
        <taxon>Nonomuraea</taxon>
    </lineage>
</organism>